<gene>
    <name evidence="1" type="ORF">ACFFN0_05265</name>
</gene>
<keyword evidence="2" id="KW-1185">Reference proteome</keyword>
<evidence type="ECO:0008006" key="3">
    <source>
        <dbReference type="Google" id="ProtNLM"/>
    </source>
</evidence>
<name>A0ABV5V0W8_9MICO</name>
<evidence type="ECO:0000313" key="2">
    <source>
        <dbReference type="Proteomes" id="UP001589613"/>
    </source>
</evidence>
<dbReference type="Proteomes" id="UP001589613">
    <property type="component" value="Unassembled WGS sequence"/>
</dbReference>
<sequence length="139" mass="14975">MAVWRVFVVPRWSVVALRGWRAVVVPHGSVGHAAALRFGHLNVTLLVVQATVGTESLSDMQSLDEVSVEVVPHRRVGAPAAVPFQHLNVTPLVVHETVGTGSLSDVQSLHEARVGMVRPRCERLRDRKVGLDGDHGSGA</sequence>
<dbReference type="EMBL" id="JBHMAX010000012">
    <property type="protein sequence ID" value="MFB9731446.1"/>
    <property type="molecule type" value="Genomic_DNA"/>
</dbReference>
<accession>A0ABV5V0W8</accession>
<proteinExistence type="predicted"/>
<evidence type="ECO:0000313" key="1">
    <source>
        <dbReference type="EMBL" id="MFB9731446.1"/>
    </source>
</evidence>
<protein>
    <recommendedName>
        <fullName evidence="3">Secreted protein</fullName>
    </recommendedName>
</protein>
<comment type="caution">
    <text evidence="1">The sequence shown here is derived from an EMBL/GenBank/DDBJ whole genome shotgun (WGS) entry which is preliminary data.</text>
</comment>
<organism evidence="1 2">
    <name type="scientific">Ornithinimicrobium kibberense</name>
    <dbReference type="NCBI Taxonomy" id="282060"/>
    <lineage>
        <taxon>Bacteria</taxon>
        <taxon>Bacillati</taxon>
        <taxon>Actinomycetota</taxon>
        <taxon>Actinomycetes</taxon>
        <taxon>Micrococcales</taxon>
        <taxon>Ornithinimicrobiaceae</taxon>
        <taxon>Ornithinimicrobium</taxon>
    </lineage>
</organism>
<reference evidence="1 2" key="1">
    <citation type="submission" date="2024-09" db="EMBL/GenBank/DDBJ databases">
        <authorList>
            <person name="Sun Q."/>
            <person name="Mori K."/>
        </authorList>
    </citation>
    <scope>NUCLEOTIDE SEQUENCE [LARGE SCALE GENOMIC DNA]</scope>
    <source>
        <strain evidence="1 2">JCM 12763</strain>
    </source>
</reference>